<dbReference type="AlphaFoldDB" id="A0A815B0F5"/>
<proteinExistence type="inferred from homology"/>
<dbReference type="PANTHER" id="PTHR22997:SF0">
    <property type="entry name" value="PIH1 DOMAIN-CONTAINING PROTEIN 1"/>
    <property type="match status" value="1"/>
</dbReference>
<evidence type="ECO:0000256" key="1">
    <source>
        <dbReference type="ARBA" id="ARBA00008511"/>
    </source>
</evidence>
<dbReference type="GO" id="GO:0097255">
    <property type="term" value="C:R2TP complex"/>
    <property type="evidence" value="ECO:0007669"/>
    <property type="project" value="TreeGrafter"/>
</dbReference>
<evidence type="ECO:0000256" key="2">
    <source>
        <dbReference type="ARBA" id="ARBA00046233"/>
    </source>
</evidence>
<comment type="similarity">
    <text evidence="1">Belongs to the PIH1 family.</text>
</comment>
<dbReference type="EMBL" id="CAJNOW010000182">
    <property type="protein sequence ID" value="CAF1263676.1"/>
    <property type="molecule type" value="Genomic_DNA"/>
</dbReference>
<dbReference type="PANTHER" id="PTHR22997">
    <property type="entry name" value="PIH1 DOMAIN-CONTAINING PROTEIN 1"/>
    <property type="match status" value="1"/>
</dbReference>
<protein>
    <recommendedName>
        <fullName evidence="3">PIH1 N-terminal domain-containing protein</fullName>
    </recommendedName>
</protein>
<dbReference type="GO" id="GO:1990904">
    <property type="term" value="C:ribonucleoprotein complex"/>
    <property type="evidence" value="ECO:0007669"/>
    <property type="project" value="TreeGrafter"/>
</dbReference>
<accession>A0A815B0F5</accession>
<sequence length="188" mass="21966">MQLNDLEQEDEEFQNFLKQVTLSKKPDENKQAKNNDERIAVRPEPGFCLKTKRIGDEANNEKVFINVCMSSQINAPREITEEELIEIVKSDDPGRYRVPISLGEPMADLDKHGQACTIFTVIIHPDFYRRAHSSPTFMNFLLTLMYEGLESKYPQFKLDTGKSNDNFTHYIIFVFHNTYVQIKKHQYQ</sequence>
<dbReference type="InterPro" id="IPR050734">
    <property type="entry name" value="PIH1/Kintoun_subfamily"/>
</dbReference>
<organism evidence="4 5">
    <name type="scientific">Rotaria magnacalcarata</name>
    <dbReference type="NCBI Taxonomy" id="392030"/>
    <lineage>
        <taxon>Eukaryota</taxon>
        <taxon>Metazoa</taxon>
        <taxon>Spiralia</taxon>
        <taxon>Gnathifera</taxon>
        <taxon>Rotifera</taxon>
        <taxon>Eurotatoria</taxon>
        <taxon>Bdelloidea</taxon>
        <taxon>Philodinida</taxon>
        <taxon>Philodinidae</taxon>
        <taxon>Rotaria</taxon>
    </lineage>
</organism>
<dbReference type="OrthoDB" id="5135119at2759"/>
<comment type="function">
    <text evidence="2">Involved in the assembly of C/D box small nucleolar ribonucleoprotein (snoRNP) particles. Recruits the SWI/SNF complex to the core promoter of rRNA genes and enhances pre-rRNA transcription. Mediates interaction of TELO2 with the R2TP complex which is necessary for the stability of MTOR and SMG1. Positively regulates the assembly and activity of the mTORC1 complex.</text>
</comment>
<feature type="domain" description="PIH1 N-terminal" evidence="3">
    <location>
        <begin position="31"/>
        <end position="160"/>
    </location>
</feature>
<reference evidence="4" key="1">
    <citation type="submission" date="2021-02" db="EMBL/GenBank/DDBJ databases">
        <authorList>
            <person name="Nowell W R."/>
        </authorList>
    </citation>
    <scope>NUCLEOTIDE SEQUENCE</scope>
</reference>
<dbReference type="GO" id="GO:0005737">
    <property type="term" value="C:cytoplasm"/>
    <property type="evidence" value="ECO:0007669"/>
    <property type="project" value="TreeGrafter"/>
</dbReference>
<name>A0A815B0F5_9BILA</name>
<dbReference type="Pfam" id="PF08190">
    <property type="entry name" value="PIH1"/>
    <property type="match status" value="1"/>
</dbReference>
<dbReference type="GO" id="GO:0000492">
    <property type="term" value="P:box C/D snoRNP assembly"/>
    <property type="evidence" value="ECO:0007669"/>
    <property type="project" value="TreeGrafter"/>
</dbReference>
<gene>
    <name evidence="4" type="ORF">KQP761_LOCUS2931</name>
</gene>
<evidence type="ECO:0000313" key="5">
    <source>
        <dbReference type="Proteomes" id="UP000663834"/>
    </source>
</evidence>
<evidence type="ECO:0000259" key="3">
    <source>
        <dbReference type="Pfam" id="PF08190"/>
    </source>
</evidence>
<evidence type="ECO:0000313" key="4">
    <source>
        <dbReference type="EMBL" id="CAF1263676.1"/>
    </source>
</evidence>
<comment type="caution">
    <text evidence="4">The sequence shown here is derived from an EMBL/GenBank/DDBJ whole genome shotgun (WGS) entry which is preliminary data.</text>
</comment>
<dbReference type="GO" id="GO:0006364">
    <property type="term" value="P:rRNA processing"/>
    <property type="evidence" value="ECO:0007669"/>
    <property type="project" value="TreeGrafter"/>
</dbReference>
<dbReference type="Proteomes" id="UP000663834">
    <property type="component" value="Unassembled WGS sequence"/>
</dbReference>
<dbReference type="InterPro" id="IPR012981">
    <property type="entry name" value="PIH1_N"/>
</dbReference>